<name>A0A7X5UVZ8_9SPHN</name>
<dbReference type="EMBL" id="JAASQV010000001">
    <property type="protein sequence ID" value="NIJ63277.1"/>
    <property type="molecule type" value="Genomic_DNA"/>
</dbReference>
<feature type="transmembrane region" description="Helical" evidence="1">
    <location>
        <begin position="95"/>
        <end position="114"/>
    </location>
</feature>
<gene>
    <name evidence="2" type="ORF">FHR20_000208</name>
</gene>
<evidence type="ECO:0000313" key="3">
    <source>
        <dbReference type="Proteomes" id="UP000564677"/>
    </source>
</evidence>
<sequence>MTRLFLGGALGGLAMWLVGFIFWGTPLSLLALSQTDAATTAAVQAALAQHLGPLGSGAYPIPWAGTPQGTQLYGQGPTALVMFNTGGFAMPDSGALIGGLVLAIVCALLAGFALRTVAHGHDFARRLRLVAIVALAVTAYSDLGQPIFNHAPWGYFLYLWVSDVASWIAAGAVLAWALPRPAGASGA</sequence>
<dbReference type="Proteomes" id="UP000564677">
    <property type="component" value="Unassembled WGS sequence"/>
</dbReference>
<dbReference type="RefSeq" id="WP_167297849.1">
    <property type="nucleotide sequence ID" value="NZ_CP170557.1"/>
</dbReference>
<feature type="transmembrane region" description="Helical" evidence="1">
    <location>
        <begin position="155"/>
        <end position="178"/>
    </location>
</feature>
<dbReference type="AlphaFoldDB" id="A0A7X5UVZ8"/>
<evidence type="ECO:0000313" key="2">
    <source>
        <dbReference type="EMBL" id="NIJ63277.1"/>
    </source>
</evidence>
<feature type="transmembrane region" description="Helical" evidence="1">
    <location>
        <begin position="126"/>
        <end position="143"/>
    </location>
</feature>
<evidence type="ECO:0000256" key="1">
    <source>
        <dbReference type="SAM" id="Phobius"/>
    </source>
</evidence>
<keyword evidence="1" id="KW-1133">Transmembrane helix</keyword>
<keyword evidence="3" id="KW-1185">Reference proteome</keyword>
<accession>A0A7X5UVZ8</accession>
<comment type="caution">
    <text evidence="2">The sequence shown here is derived from an EMBL/GenBank/DDBJ whole genome shotgun (WGS) entry which is preliminary data.</text>
</comment>
<reference evidence="2 3" key="1">
    <citation type="submission" date="2020-03" db="EMBL/GenBank/DDBJ databases">
        <title>Genomic Encyclopedia of Type Strains, Phase IV (KMG-IV): sequencing the most valuable type-strain genomes for metagenomic binning, comparative biology and taxonomic classification.</title>
        <authorList>
            <person name="Goeker M."/>
        </authorList>
    </citation>
    <scope>NUCLEOTIDE SEQUENCE [LARGE SCALE GENOMIC DNA]</scope>
    <source>
        <strain evidence="2 3">DSM 4733</strain>
    </source>
</reference>
<organism evidence="2 3">
    <name type="scientific">Sphingomonas leidyi</name>
    <dbReference type="NCBI Taxonomy" id="68569"/>
    <lineage>
        <taxon>Bacteria</taxon>
        <taxon>Pseudomonadati</taxon>
        <taxon>Pseudomonadota</taxon>
        <taxon>Alphaproteobacteria</taxon>
        <taxon>Sphingomonadales</taxon>
        <taxon>Sphingomonadaceae</taxon>
        <taxon>Sphingomonas</taxon>
    </lineage>
</organism>
<keyword evidence="1" id="KW-0812">Transmembrane</keyword>
<proteinExistence type="predicted"/>
<protein>
    <submittedName>
        <fullName evidence="2">Uncharacterized protein</fullName>
    </submittedName>
</protein>
<keyword evidence="1" id="KW-0472">Membrane</keyword>